<keyword evidence="3" id="KW-1185">Reference proteome</keyword>
<sequence length="158" mass="18268">MNIKCIQIFTTTSSSTRRLMENYELFFGENKKISIWDSYEECMKSEHSFYLPSSWRLYHLLMIASFIVLIYNFNSNVITITQTQSQDVTYVAELVVSIAPMPLTNIKHSSKDYSFGSLPSKNNDMIRPMFSFSLWLPYELVILRTTTTDPSSGTILNT</sequence>
<proteinExistence type="predicted"/>
<dbReference type="EnsemblMetazoa" id="GBRI028297-RA">
    <property type="protein sequence ID" value="GBRI028297-PA"/>
    <property type="gene ID" value="GBRI028297"/>
</dbReference>
<protein>
    <submittedName>
        <fullName evidence="2">Uncharacterized protein</fullName>
    </submittedName>
</protein>
<keyword evidence="1" id="KW-0472">Membrane</keyword>
<keyword evidence="1" id="KW-0812">Transmembrane</keyword>
<evidence type="ECO:0000313" key="3">
    <source>
        <dbReference type="Proteomes" id="UP000091820"/>
    </source>
</evidence>
<feature type="transmembrane region" description="Helical" evidence="1">
    <location>
        <begin position="55"/>
        <end position="73"/>
    </location>
</feature>
<keyword evidence="1" id="KW-1133">Transmembrane helix</keyword>
<evidence type="ECO:0000256" key="1">
    <source>
        <dbReference type="SAM" id="Phobius"/>
    </source>
</evidence>
<reference evidence="2" key="2">
    <citation type="submission" date="2020-05" db="UniProtKB">
        <authorList>
            <consortium name="EnsemblMetazoa"/>
        </authorList>
    </citation>
    <scope>IDENTIFICATION</scope>
    <source>
        <strain evidence="2">IAEA</strain>
    </source>
</reference>
<organism evidence="2 3">
    <name type="scientific">Glossina brevipalpis</name>
    <dbReference type="NCBI Taxonomy" id="37001"/>
    <lineage>
        <taxon>Eukaryota</taxon>
        <taxon>Metazoa</taxon>
        <taxon>Ecdysozoa</taxon>
        <taxon>Arthropoda</taxon>
        <taxon>Hexapoda</taxon>
        <taxon>Insecta</taxon>
        <taxon>Pterygota</taxon>
        <taxon>Neoptera</taxon>
        <taxon>Endopterygota</taxon>
        <taxon>Diptera</taxon>
        <taxon>Brachycera</taxon>
        <taxon>Muscomorpha</taxon>
        <taxon>Hippoboscoidea</taxon>
        <taxon>Glossinidae</taxon>
        <taxon>Glossina</taxon>
    </lineage>
</organism>
<dbReference type="Proteomes" id="UP000091820">
    <property type="component" value="Unassembled WGS sequence"/>
</dbReference>
<evidence type="ECO:0000313" key="2">
    <source>
        <dbReference type="EnsemblMetazoa" id="GBRI028297-PA"/>
    </source>
</evidence>
<reference evidence="3" key="1">
    <citation type="submission" date="2014-03" db="EMBL/GenBank/DDBJ databases">
        <authorList>
            <person name="Aksoy S."/>
            <person name="Warren W."/>
            <person name="Wilson R.K."/>
        </authorList>
    </citation>
    <scope>NUCLEOTIDE SEQUENCE [LARGE SCALE GENOMIC DNA]</scope>
    <source>
        <strain evidence="3">IAEA</strain>
    </source>
</reference>
<name>A0A1A9WQJ7_9MUSC</name>
<dbReference type="VEuPathDB" id="VectorBase:GBRI028297"/>
<dbReference type="AlphaFoldDB" id="A0A1A9WQJ7"/>
<accession>A0A1A9WQJ7</accession>